<proteinExistence type="predicted"/>
<evidence type="ECO:0000313" key="2">
    <source>
        <dbReference type="EMBL" id="MFC1800282.1"/>
    </source>
</evidence>
<dbReference type="InterPro" id="IPR011250">
    <property type="entry name" value="OMP/PagP_B-barrel"/>
</dbReference>
<comment type="caution">
    <text evidence="2">The sequence shown here is derived from an EMBL/GenBank/DDBJ whole genome shotgun (WGS) entry which is preliminary data.</text>
</comment>
<evidence type="ECO:0000256" key="1">
    <source>
        <dbReference type="SAM" id="SignalP"/>
    </source>
</evidence>
<feature type="signal peptide" evidence="1">
    <location>
        <begin position="1"/>
        <end position="22"/>
    </location>
</feature>
<protein>
    <recommendedName>
        <fullName evidence="4">Outer membrane protein beta-barrel domain-containing protein</fullName>
    </recommendedName>
</protein>
<dbReference type="Proteomes" id="UP001594288">
    <property type="component" value="Unassembled WGS sequence"/>
</dbReference>
<name>A0ABV6YQE5_UNCEI</name>
<keyword evidence="1" id="KW-0732">Signal</keyword>
<dbReference type="EMBL" id="JBHPEI010000106">
    <property type="protein sequence ID" value="MFC1800282.1"/>
    <property type="molecule type" value="Genomic_DNA"/>
</dbReference>
<gene>
    <name evidence="2" type="ORF">ACFL2Z_05200</name>
</gene>
<evidence type="ECO:0008006" key="4">
    <source>
        <dbReference type="Google" id="ProtNLM"/>
    </source>
</evidence>
<keyword evidence="3" id="KW-1185">Reference proteome</keyword>
<feature type="chain" id="PRO_5047224097" description="Outer membrane protein beta-barrel domain-containing protein" evidence="1">
    <location>
        <begin position="23"/>
        <end position="179"/>
    </location>
</feature>
<evidence type="ECO:0000313" key="3">
    <source>
        <dbReference type="Proteomes" id="UP001594288"/>
    </source>
</evidence>
<dbReference type="SUPFAM" id="SSF56925">
    <property type="entry name" value="OMPA-like"/>
    <property type="match status" value="1"/>
</dbReference>
<reference evidence="2 3" key="1">
    <citation type="submission" date="2024-09" db="EMBL/GenBank/DDBJ databases">
        <authorList>
            <person name="D'Angelo T."/>
        </authorList>
    </citation>
    <scope>NUCLEOTIDE SEQUENCE [LARGE SCALE GENOMIC DNA]</scope>
    <source>
        <strain evidence="2">SAG AM-311-F02</strain>
    </source>
</reference>
<sequence>MRLRVIVLMLLISAVASSTATAGVYAGWKSYSDFCKDEDSKAKGAAALGFGYQTGLLQIVKLRAALEYSWGDIDYDCLLCKDTSFKHVAARAEAIIPIFKPSITEFYIGGGLSYNWFYDVSLDDCGTDKDMTGIHGLGGVKIAPPVLPVWFTVEGRYEWLGSDPQITVGGVYLGVGSGL</sequence>
<accession>A0ABV6YQE5</accession>
<organism evidence="2 3">
    <name type="scientific">Eiseniibacteriota bacterium</name>
    <dbReference type="NCBI Taxonomy" id="2212470"/>
    <lineage>
        <taxon>Bacteria</taxon>
        <taxon>Candidatus Eiseniibacteriota</taxon>
    </lineage>
</organism>